<evidence type="ECO:0000313" key="3">
    <source>
        <dbReference type="Proteomes" id="UP000593566"/>
    </source>
</evidence>
<sequence length="129" mass="14328">MTASTTRTPPSGLLPTARIDLGPPADKAHPNSYGMEDGGSYSSPRADHHTAYFDNWNKERQVAIARGEDPNAKFHALQAAREEKMISGKLRKWLKGLRGDKGHAEGLTKEEEREAMAKDKKKREEDVVS</sequence>
<comment type="caution">
    <text evidence="2">The sequence shown here is derived from an EMBL/GenBank/DDBJ whole genome shotgun (WGS) entry which is preliminary data.</text>
</comment>
<reference evidence="2 3" key="1">
    <citation type="journal article" date="2020" name="Genomics">
        <title>Complete, high-quality genomes from long-read metagenomic sequencing of two wolf lichen thalli reveals enigmatic genome architecture.</title>
        <authorList>
            <person name="McKenzie S.K."/>
            <person name="Walston R.F."/>
            <person name="Allen J.L."/>
        </authorList>
    </citation>
    <scope>NUCLEOTIDE SEQUENCE [LARGE SCALE GENOMIC DNA]</scope>
    <source>
        <strain evidence="2">WasteWater1</strain>
    </source>
</reference>
<accession>A0A8H6C811</accession>
<gene>
    <name evidence="2" type="ORF">HO133_006023</name>
</gene>
<evidence type="ECO:0000256" key="1">
    <source>
        <dbReference type="SAM" id="MobiDB-lite"/>
    </source>
</evidence>
<feature type="region of interest" description="Disordered" evidence="1">
    <location>
        <begin position="1"/>
        <end position="46"/>
    </location>
</feature>
<organism evidence="2 3">
    <name type="scientific">Letharia lupina</name>
    <dbReference type="NCBI Taxonomy" id="560253"/>
    <lineage>
        <taxon>Eukaryota</taxon>
        <taxon>Fungi</taxon>
        <taxon>Dikarya</taxon>
        <taxon>Ascomycota</taxon>
        <taxon>Pezizomycotina</taxon>
        <taxon>Lecanoromycetes</taxon>
        <taxon>OSLEUM clade</taxon>
        <taxon>Lecanoromycetidae</taxon>
        <taxon>Lecanorales</taxon>
        <taxon>Lecanorineae</taxon>
        <taxon>Parmeliaceae</taxon>
        <taxon>Letharia</taxon>
    </lineage>
</organism>
<name>A0A8H6C811_9LECA</name>
<dbReference type="RefSeq" id="XP_037148107.1">
    <property type="nucleotide sequence ID" value="XM_037296926.1"/>
</dbReference>
<dbReference type="GeneID" id="59334428"/>
<dbReference type="Proteomes" id="UP000593566">
    <property type="component" value="Unassembled WGS sequence"/>
</dbReference>
<proteinExistence type="predicted"/>
<feature type="region of interest" description="Disordered" evidence="1">
    <location>
        <begin position="97"/>
        <end position="129"/>
    </location>
</feature>
<keyword evidence="3" id="KW-1185">Reference proteome</keyword>
<dbReference type="EMBL" id="JACCJB010000022">
    <property type="protein sequence ID" value="KAF6218672.1"/>
    <property type="molecule type" value="Genomic_DNA"/>
</dbReference>
<evidence type="ECO:0000313" key="2">
    <source>
        <dbReference type="EMBL" id="KAF6218672.1"/>
    </source>
</evidence>
<protein>
    <submittedName>
        <fullName evidence="2">Uncharacterized protein</fullName>
    </submittedName>
</protein>
<dbReference type="AlphaFoldDB" id="A0A8H6C811"/>